<feature type="transmembrane region" description="Helical" evidence="1">
    <location>
        <begin position="49"/>
        <end position="72"/>
    </location>
</feature>
<reference evidence="2" key="2">
    <citation type="submission" date="2025-08" db="UniProtKB">
        <authorList>
            <consortium name="Ensembl"/>
        </authorList>
    </citation>
    <scope>IDENTIFICATION</scope>
</reference>
<keyword evidence="1" id="KW-0812">Transmembrane</keyword>
<sequence length="97" mass="10582">MPHAVKTTTMASSQSSGEGIMDVGDVRTIPGLLKLGPIVSIQAYELEHAAFWFFEVVLMWFLGAFTFIATFLMAVNLWMSYSVTCGSPHAASTDMLC</sequence>
<reference evidence="2" key="3">
    <citation type="submission" date="2025-09" db="UniProtKB">
        <authorList>
            <consortium name="Ensembl"/>
        </authorList>
    </citation>
    <scope>IDENTIFICATION</scope>
</reference>
<organism evidence="2 3">
    <name type="scientific">Takifugu rubripes</name>
    <name type="common">Japanese pufferfish</name>
    <name type="synonym">Fugu rubripes</name>
    <dbReference type="NCBI Taxonomy" id="31033"/>
    <lineage>
        <taxon>Eukaryota</taxon>
        <taxon>Metazoa</taxon>
        <taxon>Chordata</taxon>
        <taxon>Craniata</taxon>
        <taxon>Vertebrata</taxon>
        <taxon>Euteleostomi</taxon>
        <taxon>Actinopterygii</taxon>
        <taxon>Neopterygii</taxon>
        <taxon>Teleostei</taxon>
        <taxon>Neoteleostei</taxon>
        <taxon>Acanthomorphata</taxon>
        <taxon>Eupercaria</taxon>
        <taxon>Tetraodontiformes</taxon>
        <taxon>Tetradontoidea</taxon>
        <taxon>Tetraodontidae</taxon>
        <taxon>Takifugu</taxon>
    </lineage>
</organism>
<evidence type="ECO:0000313" key="3">
    <source>
        <dbReference type="Proteomes" id="UP000005226"/>
    </source>
</evidence>
<proteinExistence type="predicted"/>
<keyword evidence="1" id="KW-1133">Transmembrane helix</keyword>
<dbReference type="Proteomes" id="UP000005226">
    <property type="component" value="Chromosome 20"/>
</dbReference>
<dbReference type="InParanoid" id="A0A3B5JZS3"/>
<name>A0A3B5JZS3_TAKRU</name>
<keyword evidence="1" id="KW-0472">Membrane</keyword>
<evidence type="ECO:0000256" key="1">
    <source>
        <dbReference type="SAM" id="Phobius"/>
    </source>
</evidence>
<dbReference type="AlphaFoldDB" id="A0A3B5JZS3"/>
<dbReference type="Ensembl" id="ENSTRUT00000052544.2">
    <property type="protein sequence ID" value="ENSTRUP00000048646.2"/>
    <property type="gene ID" value="ENSTRUG00000021100.2"/>
</dbReference>
<reference evidence="2 3" key="1">
    <citation type="journal article" date="2011" name="Genome Biol. Evol.">
        <title>Integration of the genetic map and genome assembly of fugu facilitates insights into distinct features of genome evolution in teleosts and mammals.</title>
        <authorList>
            <person name="Kai W."/>
            <person name="Kikuchi K."/>
            <person name="Tohari S."/>
            <person name="Chew A.K."/>
            <person name="Tay A."/>
            <person name="Fujiwara A."/>
            <person name="Hosoya S."/>
            <person name="Suetake H."/>
            <person name="Naruse K."/>
            <person name="Brenner S."/>
            <person name="Suzuki Y."/>
            <person name="Venkatesh B."/>
        </authorList>
    </citation>
    <scope>NUCLEOTIDE SEQUENCE [LARGE SCALE GENOMIC DNA]</scope>
</reference>
<protein>
    <submittedName>
        <fullName evidence="2">Uncharacterized protein</fullName>
    </submittedName>
</protein>
<accession>A0A3B5JZS3</accession>
<keyword evidence="3" id="KW-1185">Reference proteome</keyword>
<evidence type="ECO:0000313" key="2">
    <source>
        <dbReference type="Ensembl" id="ENSTRUP00000048646.2"/>
    </source>
</evidence>